<dbReference type="PANTHER" id="PTHR28682:SF1">
    <property type="entry name" value="INHIBITORY SYNAPTIC FACTOR 2A"/>
    <property type="match status" value="1"/>
</dbReference>
<dbReference type="OrthoDB" id="8679980at2759"/>
<dbReference type="CTD" id="642938"/>
<feature type="region of interest" description="Disordered" evidence="1">
    <location>
        <begin position="202"/>
        <end position="243"/>
    </location>
</feature>
<reference evidence="3" key="1">
    <citation type="submission" date="2025-08" db="UniProtKB">
        <authorList>
            <consortium name="RefSeq"/>
        </authorList>
    </citation>
    <scope>IDENTIFICATION</scope>
</reference>
<protein>
    <submittedName>
        <fullName evidence="3">Inhibitory synaptic factor 2A</fullName>
    </submittedName>
</protein>
<dbReference type="KEGG" id="muo:115470066"/>
<dbReference type="InParanoid" id="A0A6P7Y7V0"/>
<dbReference type="Pfam" id="PF15265">
    <property type="entry name" value="FAM196"/>
    <property type="match status" value="1"/>
</dbReference>
<dbReference type="FunCoup" id="A0A6P7Y7V0">
    <property type="interactions" value="36"/>
</dbReference>
<dbReference type="PANTHER" id="PTHR28682">
    <property type="entry name" value="INHIBITORY SYNAPTIC FACTOR 2A-RELATED"/>
    <property type="match status" value="1"/>
</dbReference>
<dbReference type="GO" id="GO:0014069">
    <property type="term" value="C:postsynaptic density"/>
    <property type="evidence" value="ECO:0007669"/>
    <property type="project" value="TreeGrafter"/>
</dbReference>
<proteinExistence type="predicted"/>
<dbReference type="GO" id="GO:0060080">
    <property type="term" value="P:inhibitory postsynaptic potential"/>
    <property type="evidence" value="ECO:0007669"/>
    <property type="project" value="TreeGrafter"/>
</dbReference>
<feature type="compositionally biased region" description="Basic and acidic residues" evidence="1">
    <location>
        <begin position="225"/>
        <end position="234"/>
    </location>
</feature>
<keyword evidence="2" id="KW-1185">Reference proteome</keyword>
<feature type="compositionally biased region" description="Polar residues" evidence="1">
    <location>
        <begin position="209"/>
        <end position="219"/>
    </location>
</feature>
<dbReference type="InterPro" id="IPR029337">
    <property type="entry name" value="INSYN2"/>
</dbReference>
<evidence type="ECO:0000313" key="3">
    <source>
        <dbReference type="RefSeq" id="XP_030058814.1"/>
    </source>
</evidence>
<dbReference type="Proteomes" id="UP000515156">
    <property type="component" value="Chromosome 5"/>
</dbReference>
<sequence length="481" mass="53800">MVSKEGDKCLLTGSESEIESAASLAVEMKYALDPNRLIKKRNKALQVRFKDICEAQNEQRDKHLSTVKQGDKKDGKPISYKAAYCKYMTVPARRSIPNVTKSTGVQTSPDLKKRYQTFPLDRKKGNLIKNASAADTFKNQNNGFLVDIKDKKDSRNSGEIGQCRKKVNQMTAEFISHINERMNEIHHIGNCADACKSTDVHSCTKEPHSLQNSTDSTLEQPGYQPHDKAKHEKGTLGNEESNPSLYTKVLRTEEATVHLPASGSYVTSPELSNSVSETEWSLCLAVEEERKGTVHINGLQPHTVNVQACSTQAQCQSPECNEQTLQLNVLPMAENQPCQTAVAVSDKCQQIVPHMEVVDLKAQLQTMEGLISSSQETIKVLLGVIQELEKGEAHREGLSYRTGQDTANCDTCRNSACIIYSVELDFKQQEDKLQPVLRKLHPIEETQVAPLPYPQDSYSATPKQKSKTETKKHGRWKLWFL</sequence>
<dbReference type="GeneID" id="115470066"/>
<organism evidence="2 3">
    <name type="scientific">Microcaecilia unicolor</name>
    <dbReference type="NCBI Taxonomy" id="1415580"/>
    <lineage>
        <taxon>Eukaryota</taxon>
        <taxon>Metazoa</taxon>
        <taxon>Chordata</taxon>
        <taxon>Craniata</taxon>
        <taxon>Vertebrata</taxon>
        <taxon>Euteleostomi</taxon>
        <taxon>Amphibia</taxon>
        <taxon>Gymnophiona</taxon>
        <taxon>Siphonopidae</taxon>
        <taxon>Microcaecilia</taxon>
    </lineage>
</organism>
<dbReference type="RefSeq" id="XP_030058814.1">
    <property type="nucleotide sequence ID" value="XM_030202954.1"/>
</dbReference>
<evidence type="ECO:0000256" key="1">
    <source>
        <dbReference type="SAM" id="MobiDB-lite"/>
    </source>
</evidence>
<accession>A0A6P7Y7V0</accession>
<evidence type="ECO:0000313" key="2">
    <source>
        <dbReference type="Proteomes" id="UP000515156"/>
    </source>
</evidence>
<name>A0A6P7Y7V0_9AMPH</name>
<feature type="region of interest" description="Disordered" evidence="1">
    <location>
        <begin position="451"/>
        <end position="474"/>
    </location>
</feature>
<gene>
    <name evidence="3" type="primary">INSYN2A</name>
</gene>
<dbReference type="AlphaFoldDB" id="A0A6P7Y7V0"/>